<feature type="non-terminal residue" evidence="2">
    <location>
        <position position="318"/>
    </location>
</feature>
<name>A0A6J4S4N0_9ACTN</name>
<accession>A0A6J4S4N0</accession>
<feature type="compositionally biased region" description="Basic and acidic residues" evidence="1">
    <location>
        <begin position="1"/>
        <end position="13"/>
    </location>
</feature>
<feature type="compositionally biased region" description="Basic and acidic residues" evidence="1">
    <location>
        <begin position="152"/>
        <end position="162"/>
    </location>
</feature>
<evidence type="ECO:0000256" key="1">
    <source>
        <dbReference type="SAM" id="MobiDB-lite"/>
    </source>
</evidence>
<evidence type="ECO:0000313" key="2">
    <source>
        <dbReference type="EMBL" id="CAA9484789.1"/>
    </source>
</evidence>
<dbReference type="GO" id="GO:0016787">
    <property type="term" value="F:hydrolase activity"/>
    <property type="evidence" value="ECO:0007669"/>
    <property type="project" value="UniProtKB-KW"/>
</dbReference>
<dbReference type="EMBL" id="CADCVL010000282">
    <property type="protein sequence ID" value="CAA9484789.1"/>
    <property type="molecule type" value="Genomic_DNA"/>
</dbReference>
<feature type="compositionally biased region" description="Low complexity" evidence="1">
    <location>
        <begin position="280"/>
        <end position="290"/>
    </location>
</feature>
<feature type="compositionally biased region" description="Basic residues" evidence="1">
    <location>
        <begin position="296"/>
        <end position="318"/>
    </location>
</feature>
<feature type="compositionally biased region" description="Basic residues" evidence="1">
    <location>
        <begin position="94"/>
        <end position="103"/>
    </location>
</feature>
<dbReference type="AlphaFoldDB" id="A0A6J4S4N0"/>
<sequence>GERAQSVDGDRLARAPALAGRPGQGGQRGRDRNGTAAGLRARTVGRLAELARAAAGVLADAPLHRRRPARLRALGHAGREDHDLGLRPLARRAVRRARHRGGRGGRQLDGRVHRRRDRDQVPAPHRAARARQRRRTVDRAHAQRRRPALPRGHREPRTDHDGPLPVQGRRAGPPAARSPPAAVVRRRAPARDPAGAGQGADGGREQAGLRPRARRADELSDPRPPVVDRVPDADPLGPQGHPRPDQGRLRVRPAHPRLAPVGLRRHGPRADDRAPRALQRRPPGVPRRAGVVGGRAGRRRGGPAGGRGRRRRGRGRGL</sequence>
<feature type="region of interest" description="Disordered" evidence="1">
    <location>
        <begin position="94"/>
        <end position="318"/>
    </location>
</feature>
<feature type="region of interest" description="Disordered" evidence="1">
    <location>
        <begin position="1"/>
        <end position="39"/>
    </location>
</feature>
<protein>
    <submittedName>
        <fullName evidence="2">Alpha/beta hydrolase fold</fullName>
    </submittedName>
</protein>
<proteinExistence type="predicted"/>
<gene>
    <name evidence="2" type="ORF">AVDCRST_MAG65-1662</name>
</gene>
<feature type="non-terminal residue" evidence="2">
    <location>
        <position position="1"/>
    </location>
</feature>
<organism evidence="2">
    <name type="scientific">uncultured Solirubrobacteraceae bacterium</name>
    <dbReference type="NCBI Taxonomy" id="1162706"/>
    <lineage>
        <taxon>Bacteria</taxon>
        <taxon>Bacillati</taxon>
        <taxon>Actinomycetota</taxon>
        <taxon>Thermoleophilia</taxon>
        <taxon>Solirubrobacterales</taxon>
        <taxon>Solirubrobacteraceae</taxon>
        <taxon>environmental samples</taxon>
    </lineage>
</organism>
<feature type="compositionally biased region" description="Low complexity" evidence="1">
    <location>
        <begin position="165"/>
        <end position="183"/>
    </location>
</feature>
<reference evidence="2" key="1">
    <citation type="submission" date="2020-02" db="EMBL/GenBank/DDBJ databases">
        <authorList>
            <person name="Meier V. D."/>
        </authorList>
    </citation>
    <scope>NUCLEOTIDE SEQUENCE</scope>
    <source>
        <strain evidence="2">AVDCRST_MAG65</strain>
    </source>
</reference>
<keyword evidence="2" id="KW-0378">Hydrolase</keyword>